<dbReference type="InterPro" id="IPR000172">
    <property type="entry name" value="GMC_OxRdtase_N"/>
</dbReference>
<dbReference type="PANTHER" id="PTHR46056:SF12">
    <property type="entry name" value="LONG-CHAIN-ALCOHOL OXIDASE"/>
    <property type="match status" value="1"/>
</dbReference>
<evidence type="ECO:0000259" key="5">
    <source>
        <dbReference type="Pfam" id="PF00732"/>
    </source>
</evidence>
<dbReference type="RefSeq" id="WP_012175820.1">
    <property type="nucleotide sequence ID" value="NC_009943.1"/>
</dbReference>
<dbReference type="GO" id="GO:0016614">
    <property type="term" value="F:oxidoreductase activity, acting on CH-OH group of donors"/>
    <property type="evidence" value="ECO:0007669"/>
    <property type="project" value="InterPro"/>
</dbReference>
<keyword evidence="2" id="KW-0285">Flavoprotein</keyword>
<dbReference type="PANTHER" id="PTHR46056">
    <property type="entry name" value="LONG-CHAIN-ALCOHOL OXIDASE"/>
    <property type="match status" value="1"/>
</dbReference>
<evidence type="ECO:0000256" key="4">
    <source>
        <dbReference type="ARBA" id="ARBA00023002"/>
    </source>
</evidence>
<keyword evidence="4" id="KW-0560">Oxidoreductase</keyword>
<evidence type="ECO:0000313" key="8">
    <source>
        <dbReference type="Proteomes" id="UP000008561"/>
    </source>
</evidence>
<sequence>MNTTQHYDAIIVGSGPGGATVARELTKQGKKVLILEWGSNAPIKGSMFQMALNAGMPGKSVLFTNKKMLAMVRGICTGGSSVFYCGTAFDPPYEMMRSHGIELEEETAALKKELPIAPAGDAIFGPGARRMMESAQEMGYDWKPLNKFIYQDKCKPDCWKCSYGCPEGAKWSARMFVEEAVTDGAELINGAKVTRVLFDGNTATGVEYKKNLGTHKVTADRVVISAGGVGSPTILRASGISRAGYDFFFDPLIMVFGTVKNLKGKGEIQMAAGAHMADEGYLMVDLDFPWPMYMVQSAPKLRLHKLLSRRDTLMLMIKIKDDLGGRITDGGGVRKDITKNDKAKLQKGYERAKGILQNAGAKGVFSGWTVAAHPGGTVKIGDVVDSNLKTEKENLYVCDCSVMPDAWGIPPTLTLLALGKRLAKHLGEEMDAK</sequence>
<evidence type="ECO:0000256" key="2">
    <source>
        <dbReference type="ARBA" id="ARBA00022630"/>
    </source>
</evidence>
<protein>
    <submittedName>
        <fullName evidence="7">Glucose-methanol-choline oxidoreductase</fullName>
    </submittedName>
</protein>
<proteinExistence type="inferred from homology"/>
<comment type="similarity">
    <text evidence="1">Belongs to the GMC oxidoreductase family.</text>
</comment>
<dbReference type="STRING" id="96561.Dole_2404"/>
<dbReference type="eggNOG" id="COG2303">
    <property type="taxonomic scope" value="Bacteria"/>
</dbReference>
<evidence type="ECO:0000313" key="7">
    <source>
        <dbReference type="EMBL" id="ABW68208.1"/>
    </source>
</evidence>
<organism evidence="7 8">
    <name type="scientific">Desulfosudis oleivorans (strain DSM 6200 / JCM 39069 / Hxd3)</name>
    <name type="common">Desulfococcus oleovorans</name>
    <dbReference type="NCBI Taxonomy" id="96561"/>
    <lineage>
        <taxon>Bacteria</taxon>
        <taxon>Pseudomonadati</taxon>
        <taxon>Thermodesulfobacteriota</taxon>
        <taxon>Desulfobacteria</taxon>
        <taxon>Desulfobacterales</taxon>
        <taxon>Desulfosudaceae</taxon>
        <taxon>Desulfosudis</taxon>
    </lineage>
</organism>
<feature type="domain" description="Glucose-methanol-choline oxidoreductase N-terminal" evidence="5">
    <location>
        <begin position="10"/>
        <end position="241"/>
    </location>
</feature>
<evidence type="ECO:0000256" key="3">
    <source>
        <dbReference type="ARBA" id="ARBA00022827"/>
    </source>
</evidence>
<name>A8ZVM1_DESOH</name>
<dbReference type="AlphaFoldDB" id="A8ZVM1"/>
<dbReference type="Gene3D" id="3.50.50.60">
    <property type="entry name" value="FAD/NAD(P)-binding domain"/>
    <property type="match status" value="2"/>
</dbReference>
<dbReference type="OrthoDB" id="9800167at2"/>
<dbReference type="GO" id="GO:0050660">
    <property type="term" value="F:flavin adenine dinucleotide binding"/>
    <property type="evidence" value="ECO:0007669"/>
    <property type="project" value="InterPro"/>
</dbReference>
<dbReference type="Pfam" id="PF00732">
    <property type="entry name" value="GMC_oxred_N"/>
    <property type="match status" value="1"/>
</dbReference>
<feature type="domain" description="Glucose-methanol-choline oxidoreductase C-terminal" evidence="6">
    <location>
        <begin position="369"/>
        <end position="419"/>
    </location>
</feature>
<dbReference type="EMBL" id="CP000859">
    <property type="protein sequence ID" value="ABW68208.1"/>
    <property type="molecule type" value="Genomic_DNA"/>
</dbReference>
<reference evidence="7 8" key="1">
    <citation type="submission" date="2007-10" db="EMBL/GenBank/DDBJ databases">
        <title>Complete sequence of Desulfococcus oleovorans Hxd3.</title>
        <authorList>
            <consortium name="US DOE Joint Genome Institute"/>
            <person name="Copeland A."/>
            <person name="Lucas S."/>
            <person name="Lapidus A."/>
            <person name="Barry K."/>
            <person name="Glavina del Rio T."/>
            <person name="Dalin E."/>
            <person name="Tice H."/>
            <person name="Pitluck S."/>
            <person name="Kiss H."/>
            <person name="Brettin T."/>
            <person name="Bruce D."/>
            <person name="Detter J.C."/>
            <person name="Han C."/>
            <person name="Schmutz J."/>
            <person name="Larimer F."/>
            <person name="Land M."/>
            <person name="Hauser L."/>
            <person name="Kyrpides N."/>
            <person name="Kim E."/>
            <person name="Wawrik B."/>
            <person name="Richardson P."/>
        </authorList>
    </citation>
    <scope>NUCLEOTIDE SEQUENCE [LARGE SCALE GENOMIC DNA]</scope>
    <source>
        <strain evidence="8">DSM 6200 / JCM 39069 / Hxd3</strain>
    </source>
</reference>
<gene>
    <name evidence="7" type="ordered locus">Dole_2404</name>
</gene>
<dbReference type="KEGG" id="dol:Dole_2404"/>
<dbReference type="InterPro" id="IPR036188">
    <property type="entry name" value="FAD/NAD-bd_sf"/>
</dbReference>
<keyword evidence="3" id="KW-0274">FAD</keyword>
<keyword evidence="8" id="KW-1185">Reference proteome</keyword>
<accession>A8ZVM1</accession>
<dbReference type="SUPFAM" id="SSF51905">
    <property type="entry name" value="FAD/NAD(P)-binding domain"/>
    <property type="match status" value="1"/>
</dbReference>
<dbReference type="Proteomes" id="UP000008561">
    <property type="component" value="Chromosome"/>
</dbReference>
<evidence type="ECO:0000256" key="1">
    <source>
        <dbReference type="ARBA" id="ARBA00010790"/>
    </source>
</evidence>
<dbReference type="Pfam" id="PF05199">
    <property type="entry name" value="GMC_oxred_C"/>
    <property type="match status" value="1"/>
</dbReference>
<dbReference type="InterPro" id="IPR007867">
    <property type="entry name" value="GMC_OxRtase_C"/>
</dbReference>
<evidence type="ECO:0000259" key="6">
    <source>
        <dbReference type="Pfam" id="PF05199"/>
    </source>
</evidence>
<dbReference type="HOGENOM" id="CLU_052500_0_0_7"/>